<dbReference type="Pfam" id="PF13683">
    <property type="entry name" value="rve_3"/>
    <property type="match status" value="1"/>
</dbReference>
<dbReference type="InterPro" id="IPR047656">
    <property type="entry name" value="IS481-like_transpos"/>
</dbReference>
<dbReference type="InterPro" id="IPR012337">
    <property type="entry name" value="RNaseH-like_sf"/>
</dbReference>
<dbReference type="PANTHER" id="PTHR35004:SF7">
    <property type="entry name" value="INTEGRASE PROTEIN"/>
    <property type="match status" value="1"/>
</dbReference>
<dbReference type="InterPro" id="IPR009057">
    <property type="entry name" value="Homeodomain-like_sf"/>
</dbReference>
<dbReference type="SUPFAM" id="SSF46689">
    <property type="entry name" value="Homeodomain-like"/>
    <property type="match status" value="1"/>
</dbReference>
<feature type="compositionally biased region" description="Basic residues" evidence="1">
    <location>
        <begin position="367"/>
        <end position="381"/>
    </location>
</feature>
<dbReference type="NCBIfam" id="NF033577">
    <property type="entry name" value="transpos_IS481"/>
    <property type="match status" value="1"/>
</dbReference>
<name>A0A6J7R259_9ZZZZ</name>
<reference evidence="3" key="1">
    <citation type="submission" date="2020-05" db="EMBL/GenBank/DDBJ databases">
        <authorList>
            <person name="Chiriac C."/>
            <person name="Salcher M."/>
            <person name="Ghai R."/>
            <person name="Kavagutti S V."/>
        </authorList>
    </citation>
    <scope>NUCLEOTIDE SEQUENCE</scope>
</reference>
<dbReference type="SUPFAM" id="SSF53098">
    <property type="entry name" value="Ribonuclease H-like"/>
    <property type="match status" value="1"/>
</dbReference>
<feature type="domain" description="Integrase catalytic" evidence="2">
    <location>
        <begin position="123"/>
        <end position="290"/>
    </location>
</feature>
<gene>
    <name evidence="3" type="ORF">UFOPK4092_00916</name>
</gene>
<evidence type="ECO:0000256" key="1">
    <source>
        <dbReference type="SAM" id="MobiDB-lite"/>
    </source>
</evidence>
<organism evidence="3">
    <name type="scientific">freshwater metagenome</name>
    <dbReference type="NCBI Taxonomy" id="449393"/>
    <lineage>
        <taxon>unclassified sequences</taxon>
        <taxon>metagenomes</taxon>
        <taxon>ecological metagenomes</taxon>
    </lineage>
</organism>
<dbReference type="Gene3D" id="3.30.420.10">
    <property type="entry name" value="Ribonuclease H-like superfamily/Ribonuclease H"/>
    <property type="match status" value="1"/>
</dbReference>
<evidence type="ECO:0000259" key="2">
    <source>
        <dbReference type="PROSITE" id="PS50994"/>
    </source>
</evidence>
<proteinExistence type="predicted"/>
<feature type="region of interest" description="Disordered" evidence="1">
    <location>
        <begin position="362"/>
        <end position="395"/>
    </location>
</feature>
<dbReference type="GO" id="GO:0015074">
    <property type="term" value="P:DNA integration"/>
    <property type="evidence" value="ECO:0007669"/>
    <property type="project" value="InterPro"/>
</dbReference>
<protein>
    <submittedName>
        <fullName evidence="3">Unannotated protein</fullName>
    </submittedName>
</protein>
<dbReference type="GO" id="GO:0003676">
    <property type="term" value="F:nucleic acid binding"/>
    <property type="evidence" value="ECO:0007669"/>
    <property type="project" value="InterPro"/>
</dbReference>
<dbReference type="PROSITE" id="PS50994">
    <property type="entry name" value="INTEGRASE"/>
    <property type="match status" value="1"/>
</dbReference>
<accession>A0A6J7R259</accession>
<dbReference type="InterPro" id="IPR036397">
    <property type="entry name" value="RNaseH_sf"/>
</dbReference>
<dbReference type="AlphaFoldDB" id="A0A6J7R259"/>
<dbReference type="PANTHER" id="PTHR35004">
    <property type="entry name" value="TRANSPOSASE RV3428C-RELATED"/>
    <property type="match status" value="1"/>
</dbReference>
<evidence type="ECO:0000313" key="3">
    <source>
        <dbReference type="EMBL" id="CAB5020764.1"/>
    </source>
</evidence>
<sequence length="395" mass="44884">MEAVLAGRSHAAVAEQYGISKVWVGKLMARWRTGGLEAVDKRSTRPKSNPNAIDANMTAVIIALRHELANNGHDAGARSLWDYLTLQGHTPPSITTIWRILTREGLITPEPRKRPRRTYLRFEADLPNECWQSDFTHHKLATGRDIEIITWLDDHSRFALHISAHPRITGATVLHTFTTTITTHSMPASTLTDNGLVFTTRHRGGANAFERELTILGIEQKNGRPNHPQTQGKVERFQQTLRKWLTQQPRAQTLEILQHQLNEFAQYYNHERPHRSLSGATPHQKYTARAKAQPQNNNDGHWRIRTDKVDIAGHVTLRHASQLHHIGIGLEHAGTRIRMLINDLHILIINIETGEILRDFQLDPTRKHQPRGIKPGPKKGTPRQGGMPKGYKFKK</sequence>
<dbReference type="EMBL" id="CAFBPJ010000098">
    <property type="protein sequence ID" value="CAB5020764.1"/>
    <property type="molecule type" value="Genomic_DNA"/>
</dbReference>
<dbReference type="InterPro" id="IPR001584">
    <property type="entry name" value="Integrase_cat-core"/>
</dbReference>
<dbReference type="Pfam" id="PF13565">
    <property type="entry name" value="HTH_32"/>
    <property type="match status" value="1"/>
</dbReference>